<evidence type="ECO:0000313" key="2">
    <source>
        <dbReference type="EMBL" id="RWZ61301.1"/>
    </source>
</evidence>
<dbReference type="OrthoDB" id="3815685at2"/>
<dbReference type="InterPro" id="IPR035930">
    <property type="entry name" value="FomD-like_sf"/>
</dbReference>
<protein>
    <submittedName>
        <fullName evidence="2">DUF402 domain-containing protein</fullName>
    </submittedName>
</protein>
<proteinExistence type="predicted"/>
<dbReference type="InterPro" id="IPR007295">
    <property type="entry name" value="DUF402"/>
</dbReference>
<evidence type="ECO:0000313" key="3">
    <source>
        <dbReference type="Proteomes" id="UP000288603"/>
    </source>
</evidence>
<keyword evidence="3" id="KW-1185">Reference proteome</keyword>
<feature type="domain" description="DUF402" evidence="1">
    <location>
        <begin position="4"/>
        <end position="97"/>
    </location>
</feature>
<dbReference type="Gene3D" id="2.40.380.10">
    <property type="entry name" value="FomD-like"/>
    <property type="match status" value="1"/>
</dbReference>
<organism evidence="2 3">
    <name type="scientific">Labedella populi</name>
    <dbReference type="NCBI Taxonomy" id="2498850"/>
    <lineage>
        <taxon>Bacteria</taxon>
        <taxon>Bacillati</taxon>
        <taxon>Actinomycetota</taxon>
        <taxon>Actinomycetes</taxon>
        <taxon>Micrococcales</taxon>
        <taxon>Microbacteriaceae</taxon>
        <taxon>Labedella</taxon>
    </lineage>
</organism>
<dbReference type="SUPFAM" id="SSF159234">
    <property type="entry name" value="FomD-like"/>
    <property type="match status" value="1"/>
</dbReference>
<evidence type="ECO:0000259" key="1">
    <source>
        <dbReference type="Pfam" id="PF04167"/>
    </source>
</evidence>
<dbReference type="Pfam" id="PF04167">
    <property type="entry name" value="DUF402"/>
    <property type="match status" value="1"/>
</dbReference>
<dbReference type="EMBL" id="RZNC01000003">
    <property type="protein sequence ID" value="RWZ61301.1"/>
    <property type="molecule type" value="Genomic_DNA"/>
</dbReference>
<reference evidence="2 3" key="1">
    <citation type="submission" date="2018-12" db="EMBL/GenBank/DDBJ databases">
        <authorList>
            <person name="Li F."/>
        </authorList>
    </citation>
    <scope>NUCLEOTIDE SEQUENCE [LARGE SCALE GENOMIC DNA]</scope>
    <source>
        <strain evidence="2 3">8H24J-4-2</strain>
    </source>
</reference>
<sequence>MRVHPKGSPWSVWRWHDGTDWLPDWYVNLERPWARTAIGFDYQDWTLDVIASTDAHGSWSVRYKDEDELAFYTSRGHWSEAMQSTIEGAGRDATRTALARAFPFDADWSQWVPDPSWDASELPTHWPLLR</sequence>
<name>A0A444QBC5_9MICO</name>
<dbReference type="AlphaFoldDB" id="A0A444QBC5"/>
<accession>A0A444QBC5</accession>
<comment type="caution">
    <text evidence="2">The sequence shown here is derived from an EMBL/GenBank/DDBJ whole genome shotgun (WGS) entry which is preliminary data.</text>
</comment>
<dbReference type="Proteomes" id="UP000288603">
    <property type="component" value="Unassembled WGS sequence"/>
</dbReference>
<gene>
    <name evidence="2" type="ORF">ELQ92_09850</name>
</gene>